<evidence type="ECO:0000256" key="1">
    <source>
        <dbReference type="SAM" id="MobiDB-lite"/>
    </source>
</evidence>
<sequence>MSRSTQQRLSLIVVVLLLMMDFSMGAGALANLPEEMEESVEVAALSDPKLPSPLMCGDEVCPEKNRSPGFPPANSGWPVEDPG</sequence>
<feature type="non-terminal residue" evidence="2">
    <location>
        <position position="83"/>
    </location>
</feature>
<protein>
    <submittedName>
        <fullName evidence="2">Uncharacterized protein</fullName>
    </submittedName>
</protein>
<dbReference type="EMBL" id="UINC01027008">
    <property type="protein sequence ID" value="SVB05492.1"/>
    <property type="molecule type" value="Genomic_DNA"/>
</dbReference>
<organism evidence="2">
    <name type="scientific">marine metagenome</name>
    <dbReference type="NCBI Taxonomy" id="408172"/>
    <lineage>
        <taxon>unclassified sequences</taxon>
        <taxon>metagenomes</taxon>
        <taxon>ecological metagenomes</taxon>
    </lineage>
</organism>
<reference evidence="2" key="1">
    <citation type="submission" date="2018-05" db="EMBL/GenBank/DDBJ databases">
        <authorList>
            <person name="Lanie J.A."/>
            <person name="Ng W.-L."/>
            <person name="Kazmierczak K.M."/>
            <person name="Andrzejewski T.M."/>
            <person name="Davidsen T.M."/>
            <person name="Wayne K.J."/>
            <person name="Tettelin H."/>
            <person name="Glass J.I."/>
            <person name="Rusch D."/>
            <person name="Podicherti R."/>
            <person name="Tsui H.-C.T."/>
            <person name="Winkler M.E."/>
        </authorList>
    </citation>
    <scope>NUCLEOTIDE SEQUENCE</scope>
</reference>
<name>A0A382AWR1_9ZZZZ</name>
<gene>
    <name evidence="2" type="ORF">METZ01_LOCUS158346</name>
</gene>
<accession>A0A382AWR1</accession>
<proteinExistence type="predicted"/>
<evidence type="ECO:0000313" key="2">
    <source>
        <dbReference type="EMBL" id="SVB05492.1"/>
    </source>
</evidence>
<feature type="region of interest" description="Disordered" evidence="1">
    <location>
        <begin position="61"/>
        <end position="83"/>
    </location>
</feature>
<dbReference type="AlphaFoldDB" id="A0A382AWR1"/>